<dbReference type="FunCoup" id="E4ZYM3">
    <property type="interactions" value="162"/>
</dbReference>
<dbReference type="PANTHER" id="PTHR20882:SF14">
    <property type="entry name" value="CYTOPLASMIC TRNA 2-THIOLATION PROTEIN 2"/>
    <property type="match status" value="1"/>
</dbReference>
<evidence type="ECO:0000256" key="1">
    <source>
        <dbReference type="ARBA" id="ARBA00022490"/>
    </source>
</evidence>
<dbReference type="HAMAP" id="MF_03054">
    <property type="entry name" value="CTU2"/>
    <property type="match status" value="1"/>
</dbReference>
<dbReference type="HOGENOM" id="CLU_024534_3_0_1"/>
<evidence type="ECO:0000256" key="3">
    <source>
        <dbReference type="HAMAP-Rule" id="MF_03054"/>
    </source>
</evidence>
<dbReference type="InterPro" id="IPR019407">
    <property type="entry name" value="CTU2"/>
</dbReference>
<dbReference type="STRING" id="985895.E4ZYM3"/>
<sequence length="468" mass="51029">MPSKQPGISNSEPCRRCHDSPSVLVVRSEPLCHECFARYVHTKCIKRLESFRVNFSATAPQRRVLVPLSFGVSSIALLHILHLHLTTQKSKTGRTGFSIHAVHIEDSYQDTQAHDLLRKVQEQYPDCQFTSLPLHDVFSINSVDPALQALLPEFIAGEDADLSPQQSLTRFMASLTSAAARADVLSILRTRLIIEHAKATGCQSVLWGDSTTKLAEKTLSETAKGRGYSLPWQVTDGPSPFGLNVHYPLRDVLKKELVSYINMAQPELAALVQSSSYGATQASTSSKNTTIDDLMKQYFESVEENFPSIVSNVVRTTSKLQVPAGAPTEACCSLCKMPVPGGKFGIHGWGGDQQDGIDFASVDVSQQICYGCTRSIPKPTDSWKLGKPNTPSALGSSLIITVFIEIPLACIAGKSIKTLVAVKASMALSPDIHWTAVLYHPIRCNRITLLSIKAGLSPDTIIKEHPPV</sequence>
<evidence type="ECO:0000313" key="5">
    <source>
        <dbReference type="Proteomes" id="UP000002668"/>
    </source>
</evidence>
<dbReference type="GO" id="GO:0032447">
    <property type="term" value="P:protein urmylation"/>
    <property type="evidence" value="ECO:0007669"/>
    <property type="project" value="UniProtKB-UniRule"/>
</dbReference>
<dbReference type="Gene3D" id="3.40.50.620">
    <property type="entry name" value="HUPs"/>
    <property type="match status" value="1"/>
</dbReference>
<dbReference type="OrthoDB" id="25129at2759"/>
<dbReference type="GO" id="GO:0016783">
    <property type="term" value="F:sulfurtransferase activity"/>
    <property type="evidence" value="ECO:0007669"/>
    <property type="project" value="TreeGrafter"/>
</dbReference>
<proteinExistence type="inferred from homology"/>
<dbReference type="VEuPathDB" id="FungiDB:LEMA_P108140.1"/>
<dbReference type="PANTHER" id="PTHR20882">
    <property type="entry name" value="CYTOPLASMIC TRNA 2-THIOLATION PROTEIN 2"/>
    <property type="match status" value="1"/>
</dbReference>
<gene>
    <name evidence="3" type="primary">NCS2</name>
    <name evidence="3" type="synonym">CTU2</name>
    <name evidence="4" type="ORF">LEMA_P108140.1</name>
</gene>
<protein>
    <recommendedName>
        <fullName evidence="3">Cytoplasmic tRNA 2-thiolation protein 2</fullName>
    </recommendedName>
</protein>
<dbReference type="GO" id="GO:0016779">
    <property type="term" value="F:nucleotidyltransferase activity"/>
    <property type="evidence" value="ECO:0007669"/>
    <property type="project" value="UniProtKB-UniRule"/>
</dbReference>
<dbReference type="GO" id="GO:0002143">
    <property type="term" value="P:tRNA wobble position uridine thiolation"/>
    <property type="evidence" value="ECO:0007669"/>
    <property type="project" value="TreeGrafter"/>
</dbReference>
<accession>E4ZYM3</accession>
<dbReference type="AlphaFoldDB" id="E4ZYM3"/>
<name>E4ZYM3_LEPMJ</name>
<comment type="function">
    <text evidence="3">Plays a central role in 2-thiolation of mcm(5)S(2)U at tRNA wobble positions of tRNA(Lys), tRNA(Glu) and tRNA(Gln). May act by forming a heterodimer with NCS6 that ligates sulfur from thiocarboxylated URM1 onto the uridine of tRNAs at wobble position. Prior mcm(5) tRNA modification by the elongator complex is required for 2-thiolation. May also be involved in protein urmylation.</text>
</comment>
<dbReference type="Proteomes" id="UP000002668">
    <property type="component" value="Genome"/>
</dbReference>
<dbReference type="GeneID" id="13289982"/>
<evidence type="ECO:0000313" key="4">
    <source>
        <dbReference type="EMBL" id="CBX96549.1"/>
    </source>
</evidence>
<dbReference type="InParanoid" id="E4ZYM3"/>
<keyword evidence="1 3" id="KW-0963">Cytoplasm</keyword>
<keyword evidence="2 3" id="KW-0819">tRNA processing</keyword>
<evidence type="ECO:0000256" key="2">
    <source>
        <dbReference type="ARBA" id="ARBA00022694"/>
    </source>
</evidence>
<comment type="similarity">
    <text evidence="3">Belongs to the CTU2/NCS2 family.</text>
</comment>
<dbReference type="SUPFAM" id="SSF52402">
    <property type="entry name" value="Adenine nucleotide alpha hydrolases-like"/>
    <property type="match status" value="1"/>
</dbReference>
<dbReference type="EMBL" id="FP929129">
    <property type="protein sequence ID" value="CBX96549.1"/>
    <property type="molecule type" value="Genomic_DNA"/>
</dbReference>
<dbReference type="GO" id="GO:0005829">
    <property type="term" value="C:cytosol"/>
    <property type="evidence" value="ECO:0007669"/>
    <property type="project" value="TreeGrafter"/>
</dbReference>
<dbReference type="OMA" id="KQRKQMM"/>
<comment type="subcellular location">
    <subcellularLocation>
        <location evidence="3">Cytoplasm</location>
    </subcellularLocation>
</comment>
<reference evidence="5" key="1">
    <citation type="journal article" date="2011" name="Nat. Commun.">
        <title>Effector diversification within compartments of the Leptosphaeria maculans genome affected by Repeat-Induced Point mutations.</title>
        <authorList>
            <person name="Rouxel T."/>
            <person name="Grandaubert J."/>
            <person name="Hane J.K."/>
            <person name="Hoede C."/>
            <person name="van de Wouw A.P."/>
            <person name="Couloux A."/>
            <person name="Dominguez V."/>
            <person name="Anthouard V."/>
            <person name="Bally P."/>
            <person name="Bourras S."/>
            <person name="Cozijnsen A.J."/>
            <person name="Ciuffetti L.M."/>
            <person name="Degrave A."/>
            <person name="Dilmaghani A."/>
            <person name="Duret L."/>
            <person name="Fudal I."/>
            <person name="Goodwin S.B."/>
            <person name="Gout L."/>
            <person name="Glaser N."/>
            <person name="Linglin J."/>
            <person name="Kema G.H.J."/>
            <person name="Lapalu N."/>
            <person name="Lawrence C.B."/>
            <person name="May K."/>
            <person name="Meyer M."/>
            <person name="Ollivier B."/>
            <person name="Poulain J."/>
            <person name="Schoch C.L."/>
            <person name="Simon A."/>
            <person name="Spatafora J.W."/>
            <person name="Stachowiak A."/>
            <person name="Turgeon B.G."/>
            <person name="Tyler B.M."/>
            <person name="Vincent D."/>
            <person name="Weissenbach J."/>
            <person name="Amselem J."/>
            <person name="Quesneville H."/>
            <person name="Oliver R.P."/>
            <person name="Wincker P."/>
            <person name="Balesdent M.-H."/>
            <person name="Howlett B.J."/>
        </authorList>
    </citation>
    <scope>NUCLEOTIDE SEQUENCE [LARGE SCALE GENOMIC DNA]</scope>
    <source>
        <strain evidence="5">JN3 / isolate v23.1.3 / race Av1-4-5-6-7-8</strain>
    </source>
</reference>
<dbReference type="GO" id="GO:0000049">
    <property type="term" value="F:tRNA binding"/>
    <property type="evidence" value="ECO:0007669"/>
    <property type="project" value="InterPro"/>
</dbReference>
<keyword evidence="5" id="KW-1185">Reference proteome</keyword>
<comment type="pathway">
    <text evidence="3">tRNA modification; 5-methoxycarbonylmethyl-2-thiouridine-tRNA biosynthesis.</text>
</comment>
<dbReference type="Pfam" id="PF10288">
    <property type="entry name" value="CTU2"/>
    <property type="match status" value="1"/>
</dbReference>
<dbReference type="eggNOG" id="KOG2594">
    <property type="taxonomic scope" value="Eukaryota"/>
</dbReference>
<organism evidence="5">
    <name type="scientific">Leptosphaeria maculans (strain JN3 / isolate v23.1.3 / race Av1-4-5-6-7-8)</name>
    <name type="common">Blackleg fungus</name>
    <name type="synonym">Phoma lingam</name>
    <dbReference type="NCBI Taxonomy" id="985895"/>
    <lineage>
        <taxon>Eukaryota</taxon>
        <taxon>Fungi</taxon>
        <taxon>Dikarya</taxon>
        <taxon>Ascomycota</taxon>
        <taxon>Pezizomycotina</taxon>
        <taxon>Dothideomycetes</taxon>
        <taxon>Pleosporomycetidae</taxon>
        <taxon>Pleosporales</taxon>
        <taxon>Pleosporineae</taxon>
        <taxon>Leptosphaeriaceae</taxon>
        <taxon>Plenodomus</taxon>
        <taxon>Plenodomus lingam/Leptosphaeria maculans species complex</taxon>
    </lineage>
</organism>
<dbReference type="InterPro" id="IPR014729">
    <property type="entry name" value="Rossmann-like_a/b/a_fold"/>
</dbReference>
<dbReference type="UniPathway" id="UPA00988"/>